<feature type="transmembrane region" description="Helical" evidence="1">
    <location>
        <begin position="104"/>
        <end position="122"/>
    </location>
</feature>
<sequence>MTRYFQFTVLVTAVLYTTFFFLPYIWQYIYSEDISHLLSASGTGGIIEPQSSFPYIYSMVYVLSLLGLYLYKKLAKWLFCSLIAFNFLVSPYILGLYVTMYFDASIGYLLTLCEGALILMLFSDDVIKKLK</sequence>
<keyword evidence="1" id="KW-1133">Transmembrane helix</keyword>
<dbReference type="OrthoDB" id="6238423at2"/>
<dbReference type="PATRIC" id="fig|570156.3.peg.661"/>
<evidence type="ECO:0000313" key="2">
    <source>
        <dbReference type="EMBL" id="KPM84830.1"/>
    </source>
</evidence>
<evidence type="ECO:0000313" key="4">
    <source>
        <dbReference type="Proteomes" id="UP000050378"/>
    </source>
</evidence>
<dbReference type="AlphaFoldDB" id="A0A0P7D894"/>
<dbReference type="RefSeq" id="WP_054551587.1">
    <property type="nucleotide sequence ID" value="NZ_JAQPZS010000017.1"/>
</dbReference>
<comment type="caution">
    <text evidence="2">The sequence shown here is derived from an EMBL/GenBank/DDBJ whole genome shotgun (WGS) entry which is preliminary data.</text>
</comment>
<dbReference type="EMBL" id="JAQPZS010000017">
    <property type="protein sequence ID" value="MEJ6497570.1"/>
    <property type="molecule type" value="Genomic_DNA"/>
</dbReference>
<keyword evidence="5" id="KW-1185">Reference proteome</keyword>
<feature type="transmembrane region" description="Helical" evidence="1">
    <location>
        <begin position="53"/>
        <end position="71"/>
    </location>
</feature>
<proteinExistence type="predicted"/>
<reference evidence="3 5" key="2">
    <citation type="submission" date="2023-01" db="EMBL/GenBank/DDBJ databases">
        <title>Trichodesmium-associated heterotrophic epibiont bacteria.</title>
        <authorList>
            <person name="Cleveland C.S."/>
            <person name="Webb E.A."/>
        </authorList>
    </citation>
    <scope>NUCLEOTIDE SEQUENCE [LARGE SCALE GENOMIC DNA]</scope>
    <source>
        <strain evidence="3 5">USCH2</strain>
    </source>
</reference>
<feature type="transmembrane region" description="Helical" evidence="1">
    <location>
        <begin position="78"/>
        <end position="98"/>
    </location>
</feature>
<dbReference type="Proteomes" id="UP000050378">
    <property type="component" value="Unassembled WGS sequence"/>
</dbReference>
<gene>
    <name evidence="2" type="ORF">AOG27_03315</name>
    <name evidence="3" type="ORF">PQI24_16100</name>
</gene>
<feature type="transmembrane region" description="Helical" evidence="1">
    <location>
        <begin position="7"/>
        <end position="29"/>
    </location>
</feature>
<organism evidence="2 4">
    <name type="scientific">Pseudoalteromonas lipolytica</name>
    <dbReference type="NCBI Taxonomy" id="570156"/>
    <lineage>
        <taxon>Bacteria</taxon>
        <taxon>Pseudomonadati</taxon>
        <taxon>Pseudomonadota</taxon>
        <taxon>Gammaproteobacteria</taxon>
        <taxon>Alteromonadales</taxon>
        <taxon>Pseudoalteromonadaceae</taxon>
        <taxon>Pseudoalteromonas</taxon>
    </lineage>
</organism>
<accession>A0A0P7D894</accession>
<evidence type="ECO:0000313" key="3">
    <source>
        <dbReference type="EMBL" id="MEJ6497570.1"/>
    </source>
</evidence>
<keyword evidence="1" id="KW-0812">Transmembrane</keyword>
<keyword evidence="1" id="KW-0472">Membrane</keyword>
<evidence type="ECO:0000313" key="5">
    <source>
        <dbReference type="Proteomes" id="UP001377972"/>
    </source>
</evidence>
<evidence type="ECO:0000256" key="1">
    <source>
        <dbReference type="SAM" id="Phobius"/>
    </source>
</evidence>
<dbReference type="EMBL" id="LJTC01000002">
    <property type="protein sequence ID" value="KPM84830.1"/>
    <property type="molecule type" value="Genomic_DNA"/>
</dbReference>
<protein>
    <submittedName>
        <fullName evidence="2">Uncharacterized protein</fullName>
    </submittedName>
</protein>
<reference evidence="2 4" key="1">
    <citation type="submission" date="2015-09" db="EMBL/GenBank/DDBJ databases">
        <title>Draft Genome Sequence of Pseudoalteromonas lipolytica UCD-48B.</title>
        <authorList>
            <person name="Krusor M."/>
            <person name="Coil D.A."/>
            <person name="Lang J.M."/>
            <person name="Eisen J.A."/>
            <person name="Alexiev A."/>
        </authorList>
    </citation>
    <scope>NUCLEOTIDE SEQUENCE [LARGE SCALE GENOMIC DNA]</scope>
    <source>
        <strain evidence="2 4">UCD-48B</strain>
    </source>
</reference>
<name>A0A0P7D894_9GAMM</name>
<dbReference type="Proteomes" id="UP001377972">
    <property type="component" value="Unassembled WGS sequence"/>
</dbReference>